<proteinExistence type="inferred from homology"/>
<evidence type="ECO:0000256" key="2">
    <source>
        <dbReference type="ARBA" id="ARBA00022723"/>
    </source>
</evidence>
<dbReference type="EMBL" id="NPDS01000001">
    <property type="protein sequence ID" value="PJZ59018.1"/>
    <property type="molecule type" value="Genomic_DNA"/>
</dbReference>
<evidence type="ECO:0000259" key="3">
    <source>
        <dbReference type="Pfam" id="PF01557"/>
    </source>
</evidence>
<comment type="similarity">
    <text evidence="1">Belongs to the FAH family.</text>
</comment>
<organism evidence="4 5">
    <name type="scientific">Leptospira barantonii</name>
    <dbReference type="NCBI Taxonomy" id="2023184"/>
    <lineage>
        <taxon>Bacteria</taxon>
        <taxon>Pseudomonadati</taxon>
        <taxon>Spirochaetota</taxon>
        <taxon>Spirochaetia</taxon>
        <taxon>Leptospirales</taxon>
        <taxon>Leptospiraceae</taxon>
        <taxon>Leptospira</taxon>
    </lineage>
</organism>
<evidence type="ECO:0000256" key="1">
    <source>
        <dbReference type="ARBA" id="ARBA00010211"/>
    </source>
</evidence>
<feature type="domain" description="Fumarylacetoacetase-like C-terminal" evidence="3">
    <location>
        <begin position="78"/>
        <end position="305"/>
    </location>
</feature>
<dbReference type="Pfam" id="PF01557">
    <property type="entry name" value="FAA_hydrolase"/>
    <property type="match status" value="1"/>
</dbReference>
<keyword evidence="5" id="KW-1185">Reference proteome</keyword>
<dbReference type="Gene3D" id="3.90.850.10">
    <property type="entry name" value="Fumarylacetoacetase-like, C-terminal domain"/>
    <property type="match status" value="1"/>
</dbReference>
<accession>A0ABX4NQI4</accession>
<dbReference type="SUPFAM" id="SSF56529">
    <property type="entry name" value="FAH"/>
    <property type="match status" value="1"/>
</dbReference>
<dbReference type="InterPro" id="IPR051121">
    <property type="entry name" value="FAH"/>
</dbReference>
<dbReference type="PANTHER" id="PTHR42796">
    <property type="entry name" value="FUMARYLACETOACETATE HYDROLASE DOMAIN-CONTAINING PROTEIN 2A-RELATED"/>
    <property type="match status" value="1"/>
</dbReference>
<protein>
    <submittedName>
        <fullName evidence="4">Fumarylacetoacetate hydrolase</fullName>
    </submittedName>
</protein>
<dbReference type="InterPro" id="IPR036663">
    <property type="entry name" value="Fumarylacetoacetase_C_sf"/>
</dbReference>
<reference evidence="4 5" key="1">
    <citation type="submission" date="2017-07" db="EMBL/GenBank/DDBJ databases">
        <title>Leptospira spp. isolated from tropical soils.</title>
        <authorList>
            <person name="Thibeaux R."/>
            <person name="Iraola G."/>
            <person name="Ferres I."/>
            <person name="Bierque E."/>
            <person name="Girault D."/>
            <person name="Soupe-Gilbert M.-E."/>
            <person name="Picardeau M."/>
            <person name="Goarant C."/>
        </authorList>
    </citation>
    <scope>NUCLEOTIDE SEQUENCE [LARGE SCALE GENOMIC DNA]</scope>
    <source>
        <strain evidence="4 5">FH4-C-A1</strain>
    </source>
</reference>
<gene>
    <name evidence="4" type="ORF">CH367_03020</name>
</gene>
<comment type="caution">
    <text evidence="4">The sequence shown here is derived from an EMBL/GenBank/DDBJ whole genome shotgun (WGS) entry which is preliminary data.</text>
</comment>
<dbReference type="InterPro" id="IPR011234">
    <property type="entry name" value="Fumarylacetoacetase-like_C"/>
</dbReference>
<keyword evidence="2" id="KW-0479">Metal-binding</keyword>
<dbReference type="GO" id="GO:0016787">
    <property type="term" value="F:hydrolase activity"/>
    <property type="evidence" value="ECO:0007669"/>
    <property type="project" value="UniProtKB-KW"/>
</dbReference>
<evidence type="ECO:0000313" key="5">
    <source>
        <dbReference type="Proteomes" id="UP000231879"/>
    </source>
</evidence>
<sequence length="323" mass="35947">MATNYIRFYKKNQIDWGKIEGGNKNVLPLNCGDLSTKEFLEFVRIKKKSAKTKIQTKTQSLSLKNVSILSPITAPCQILCQGANYRQHLIESGLDPDEKNYNLFFTKSDASLSVPIGEVVRPAHVKLLDYEIELGLVFGKGFDQPLAKNSSNVSEYVAAFFMANDVSARDIQLPQMQWYKGKSYRTFCPSGPYLTVLDPGDFEVLGSLELTLSVNGEVRQKDKASNLVFNPTESILELSEFCNVSPGDVLLTGTPSGCALLAPGKFIQNLASLLPEKKKWKLFVKGQSKRRQYLQPGDVVRSTIRTPDGRIDLGEQILNIVSE</sequence>
<name>A0ABX4NQI4_9LEPT</name>
<dbReference type="Proteomes" id="UP000231879">
    <property type="component" value="Unassembled WGS sequence"/>
</dbReference>
<keyword evidence="4" id="KW-0378">Hydrolase</keyword>
<evidence type="ECO:0000313" key="4">
    <source>
        <dbReference type="EMBL" id="PJZ59018.1"/>
    </source>
</evidence>
<dbReference type="PANTHER" id="PTHR42796:SF4">
    <property type="entry name" value="FUMARYLACETOACETATE HYDROLASE DOMAIN-CONTAINING PROTEIN 2A"/>
    <property type="match status" value="1"/>
</dbReference>
<dbReference type="RefSeq" id="WP_100760991.1">
    <property type="nucleotide sequence ID" value="NZ_NPDS01000001.1"/>
</dbReference>